<dbReference type="AlphaFoldDB" id="M7Z0T8"/>
<dbReference type="EMBL" id="KD199642">
    <property type="protein sequence ID" value="EMS53031.1"/>
    <property type="molecule type" value="Genomic_DNA"/>
</dbReference>
<gene>
    <name evidence="1" type="ORF">TRIUR3_08975</name>
</gene>
<name>M7Z0T8_TRIUA</name>
<sequence length="104" mass="11951">MIIVLQVTFDQPQSPPYDDINSYMKREANIRKFKEKMVSKNLVSDDKQSDNQMEELCANIKGLGVHQILARTATAASVCICRVHECRRRFLMDKPEPPPERLSS</sequence>
<reference evidence="1" key="1">
    <citation type="journal article" date="2013" name="Nature">
        <title>Draft genome of the wheat A-genome progenitor Triticum urartu.</title>
        <authorList>
            <person name="Ling H.Q."/>
            <person name="Zhao S."/>
            <person name="Liu D."/>
            <person name="Wang J."/>
            <person name="Sun H."/>
            <person name="Zhang C."/>
            <person name="Fan H."/>
            <person name="Li D."/>
            <person name="Dong L."/>
            <person name="Tao Y."/>
            <person name="Gao C."/>
            <person name="Wu H."/>
            <person name="Li Y."/>
            <person name="Cui Y."/>
            <person name="Guo X."/>
            <person name="Zheng S."/>
            <person name="Wang B."/>
            <person name="Yu K."/>
            <person name="Liang Q."/>
            <person name="Yang W."/>
            <person name="Lou X."/>
            <person name="Chen J."/>
            <person name="Feng M."/>
            <person name="Jian J."/>
            <person name="Zhang X."/>
            <person name="Luo G."/>
            <person name="Jiang Y."/>
            <person name="Liu J."/>
            <person name="Wang Z."/>
            <person name="Sha Y."/>
            <person name="Zhang B."/>
            <person name="Wu H."/>
            <person name="Tang D."/>
            <person name="Shen Q."/>
            <person name="Xue P."/>
            <person name="Zou S."/>
            <person name="Wang X."/>
            <person name="Liu X."/>
            <person name="Wang F."/>
            <person name="Yang Y."/>
            <person name="An X."/>
            <person name="Dong Z."/>
            <person name="Zhang K."/>
            <person name="Zhang X."/>
            <person name="Luo M.C."/>
            <person name="Dvorak J."/>
            <person name="Tong Y."/>
            <person name="Wang J."/>
            <person name="Yang H."/>
            <person name="Li Z."/>
            <person name="Wang D."/>
            <person name="Zhang A."/>
            <person name="Wang J."/>
        </authorList>
    </citation>
    <scope>NUCLEOTIDE SEQUENCE</scope>
</reference>
<protein>
    <submittedName>
        <fullName evidence="1">Uncharacterized protein</fullName>
    </submittedName>
</protein>
<organism evidence="1">
    <name type="scientific">Triticum urartu</name>
    <name type="common">Red wild einkorn</name>
    <name type="synonym">Crithodium urartu</name>
    <dbReference type="NCBI Taxonomy" id="4572"/>
    <lineage>
        <taxon>Eukaryota</taxon>
        <taxon>Viridiplantae</taxon>
        <taxon>Streptophyta</taxon>
        <taxon>Embryophyta</taxon>
        <taxon>Tracheophyta</taxon>
        <taxon>Spermatophyta</taxon>
        <taxon>Magnoliopsida</taxon>
        <taxon>Liliopsida</taxon>
        <taxon>Poales</taxon>
        <taxon>Poaceae</taxon>
        <taxon>BOP clade</taxon>
        <taxon>Pooideae</taxon>
        <taxon>Triticodae</taxon>
        <taxon>Triticeae</taxon>
        <taxon>Triticinae</taxon>
        <taxon>Triticum</taxon>
    </lineage>
</organism>
<proteinExistence type="predicted"/>
<dbReference type="STRING" id="4572.M7Z0T8"/>
<accession>M7Z0T8</accession>
<evidence type="ECO:0000313" key="1">
    <source>
        <dbReference type="EMBL" id="EMS53031.1"/>
    </source>
</evidence>